<feature type="compositionally biased region" description="Basic residues" evidence="1">
    <location>
        <begin position="32"/>
        <end position="44"/>
    </location>
</feature>
<evidence type="ECO:0000256" key="1">
    <source>
        <dbReference type="SAM" id="MobiDB-lite"/>
    </source>
</evidence>
<evidence type="ECO:0000313" key="2">
    <source>
        <dbReference type="EMBL" id="JAH82200.1"/>
    </source>
</evidence>
<feature type="region of interest" description="Disordered" evidence="1">
    <location>
        <begin position="1"/>
        <end position="44"/>
    </location>
</feature>
<dbReference type="AlphaFoldDB" id="A0A0E9VY02"/>
<proteinExistence type="predicted"/>
<protein>
    <submittedName>
        <fullName evidence="2">Uncharacterized protein</fullName>
    </submittedName>
</protein>
<organism evidence="2">
    <name type="scientific">Anguilla anguilla</name>
    <name type="common">European freshwater eel</name>
    <name type="synonym">Muraena anguilla</name>
    <dbReference type="NCBI Taxonomy" id="7936"/>
    <lineage>
        <taxon>Eukaryota</taxon>
        <taxon>Metazoa</taxon>
        <taxon>Chordata</taxon>
        <taxon>Craniata</taxon>
        <taxon>Vertebrata</taxon>
        <taxon>Euteleostomi</taxon>
        <taxon>Actinopterygii</taxon>
        <taxon>Neopterygii</taxon>
        <taxon>Teleostei</taxon>
        <taxon>Anguilliformes</taxon>
        <taxon>Anguillidae</taxon>
        <taxon>Anguilla</taxon>
    </lineage>
</organism>
<accession>A0A0E9VY02</accession>
<feature type="compositionally biased region" description="Basic and acidic residues" evidence="1">
    <location>
        <begin position="16"/>
        <end position="31"/>
    </location>
</feature>
<name>A0A0E9VY02_ANGAN</name>
<dbReference type="EMBL" id="GBXM01026377">
    <property type="protein sequence ID" value="JAH82200.1"/>
    <property type="molecule type" value="Transcribed_RNA"/>
</dbReference>
<reference evidence="2" key="2">
    <citation type="journal article" date="2015" name="Fish Shellfish Immunol.">
        <title>Early steps in the European eel (Anguilla anguilla)-Vibrio vulnificus interaction in the gills: Role of the RtxA13 toxin.</title>
        <authorList>
            <person name="Callol A."/>
            <person name="Pajuelo D."/>
            <person name="Ebbesson L."/>
            <person name="Teles M."/>
            <person name="MacKenzie S."/>
            <person name="Amaro C."/>
        </authorList>
    </citation>
    <scope>NUCLEOTIDE SEQUENCE</scope>
</reference>
<reference evidence="2" key="1">
    <citation type="submission" date="2014-11" db="EMBL/GenBank/DDBJ databases">
        <authorList>
            <person name="Amaro Gonzalez C."/>
        </authorList>
    </citation>
    <scope>NUCLEOTIDE SEQUENCE</scope>
</reference>
<sequence length="44" mass="5193">MFHRPCRKPLPLPKFLESRLSSREQTADQKKLSRNHSYHSKGTV</sequence>